<accession>A0A974CNR2</accession>
<dbReference type="Proteomes" id="UP000694892">
    <property type="component" value="Chromosome 6L"/>
</dbReference>
<keyword evidence="1" id="KW-0812">Transmembrane</keyword>
<protein>
    <submittedName>
        <fullName evidence="2">Uncharacterized protein</fullName>
    </submittedName>
</protein>
<feature type="transmembrane region" description="Helical" evidence="1">
    <location>
        <begin position="26"/>
        <end position="49"/>
    </location>
</feature>
<keyword evidence="1" id="KW-0472">Membrane</keyword>
<feature type="transmembrane region" description="Helical" evidence="1">
    <location>
        <begin position="61"/>
        <end position="86"/>
    </location>
</feature>
<dbReference type="AlphaFoldDB" id="A0A974CNR2"/>
<reference evidence="3" key="1">
    <citation type="journal article" date="2016" name="Nature">
        <title>Genome evolution in the allotetraploid frog Xenopus laevis.</title>
        <authorList>
            <person name="Session A.M."/>
            <person name="Uno Y."/>
            <person name="Kwon T."/>
            <person name="Chapman J.A."/>
            <person name="Toyoda A."/>
            <person name="Takahashi S."/>
            <person name="Fukui A."/>
            <person name="Hikosaka A."/>
            <person name="Suzuki A."/>
            <person name="Kondo M."/>
            <person name="van Heeringen S.J."/>
            <person name="Quigley I."/>
            <person name="Heinz S."/>
            <person name="Ogino H."/>
            <person name="Ochi H."/>
            <person name="Hellsten U."/>
            <person name="Lyons J.B."/>
            <person name="Simakov O."/>
            <person name="Putnam N."/>
            <person name="Stites J."/>
            <person name="Kuroki Y."/>
            <person name="Tanaka T."/>
            <person name="Michiue T."/>
            <person name="Watanabe M."/>
            <person name="Bogdanovic O."/>
            <person name="Lister R."/>
            <person name="Georgiou G."/>
            <person name="Paranjpe S.S."/>
            <person name="van Kruijsbergen I."/>
            <person name="Shu S."/>
            <person name="Carlson J."/>
            <person name="Kinoshita T."/>
            <person name="Ohta Y."/>
            <person name="Mawaribuchi S."/>
            <person name="Jenkins J."/>
            <person name="Grimwood J."/>
            <person name="Schmutz J."/>
            <person name="Mitros T."/>
            <person name="Mozaffari S.V."/>
            <person name="Suzuki Y."/>
            <person name="Haramoto Y."/>
            <person name="Yamamoto T.S."/>
            <person name="Takagi C."/>
            <person name="Heald R."/>
            <person name="Miller K."/>
            <person name="Haudenschild C."/>
            <person name="Kitzman J."/>
            <person name="Nakayama T."/>
            <person name="Izutsu Y."/>
            <person name="Robert J."/>
            <person name="Fortriede J."/>
            <person name="Burns K."/>
            <person name="Lotay V."/>
            <person name="Karimi K."/>
            <person name="Yasuoka Y."/>
            <person name="Dichmann D.S."/>
            <person name="Flajnik M.F."/>
            <person name="Houston D.W."/>
            <person name="Shendure J."/>
            <person name="DuPasquier L."/>
            <person name="Vize P.D."/>
            <person name="Zorn A.M."/>
            <person name="Ito M."/>
            <person name="Marcotte E.M."/>
            <person name="Wallingford J.B."/>
            <person name="Ito Y."/>
            <person name="Asashima M."/>
            <person name="Ueno N."/>
            <person name="Matsuda Y."/>
            <person name="Veenstra G.J."/>
            <person name="Fujiyama A."/>
            <person name="Harland R.M."/>
            <person name="Taira M."/>
            <person name="Rokhsar D.S."/>
        </authorList>
    </citation>
    <scope>NUCLEOTIDE SEQUENCE [LARGE SCALE GENOMIC DNA]</scope>
    <source>
        <strain evidence="3">J</strain>
    </source>
</reference>
<gene>
    <name evidence="2" type="ORF">XELAEV_18031146mg</name>
</gene>
<sequence length="93" mass="10391">MEVERGCQGLSMNWSSLHPLPPRLPVAIPISWPLISWCFSGVHLFWFVAGAAGVNRVPLGVHLALGFVFVFVAEIALITAILRFAFRLIRFRC</sequence>
<evidence type="ECO:0000313" key="3">
    <source>
        <dbReference type="Proteomes" id="UP000694892"/>
    </source>
</evidence>
<evidence type="ECO:0000313" key="2">
    <source>
        <dbReference type="EMBL" id="OCT75960.1"/>
    </source>
</evidence>
<organism evidence="2 3">
    <name type="scientific">Xenopus laevis</name>
    <name type="common">African clawed frog</name>
    <dbReference type="NCBI Taxonomy" id="8355"/>
    <lineage>
        <taxon>Eukaryota</taxon>
        <taxon>Metazoa</taxon>
        <taxon>Chordata</taxon>
        <taxon>Craniata</taxon>
        <taxon>Vertebrata</taxon>
        <taxon>Euteleostomi</taxon>
        <taxon>Amphibia</taxon>
        <taxon>Batrachia</taxon>
        <taxon>Anura</taxon>
        <taxon>Pipoidea</taxon>
        <taxon>Pipidae</taxon>
        <taxon>Xenopodinae</taxon>
        <taxon>Xenopus</taxon>
        <taxon>Xenopus</taxon>
    </lineage>
</organism>
<name>A0A974CNR2_XENLA</name>
<evidence type="ECO:0000256" key="1">
    <source>
        <dbReference type="SAM" id="Phobius"/>
    </source>
</evidence>
<keyword evidence="1" id="KW-1133">Transmembrane helix</keyword>
<proteinExistence type="predicted"/>
<dbReference type="EMBL" id="CM004476">
    <property type="protein sequence ID" value="OCT75960.1"/>
    <property type="molecule type" value="Genomic_DNA"/>
</dbReference>